<organism evidence="1 2">
    <name type="scientific">Vreelandella andesensis</name>
    <dbReference type="NCBI Taxonomy" id="447567"/>
    <lineage>
        <taxon>Bacteria</taxon>
        <taxon>Pseudomonadati</taxon>
        <taxon>Pseudomonadota</taxon>
        <taxon>Gammaproteobacteria</taxon>
        <taxon>Oceanospirillales</taxon>
        <taxon>Halomonadaceae</taxon>
        <taxon>Vreelandella</taxon>
    </lineage>
</organism>
<reference evidence="1 2" key="1">
    <citation type="submission" date="2018-12" db="EMBL/GenBank/DDBJ databases">
        <title>three novel Halomonas strain isolated from plants.</title>
        <authorList>
            <person name="Sun C."/>
        </authorList>
    </citation>
    <scope>NUCLEOTIDE SEQUENCE [LARGE SCALE GENOMIC DNA]</scope>
    <source>
        <strain evidence="1 2">DSM 19434</strain>
    </source>
</reference>
<name>A0A3S0YGR5_9GAMM</name>
<keyword evidence="2" id="KW-1185">Reference proteome</keyword>
<comment type="caution">
    <text evidence="1">The sequence shown here is derived from an EMBL/GenBank/DDBJ whole genome shotgun (WGS) entry which is preliminary data.</text>
</comment>
<evidence type="ECO:0008006" key="3">
    <source>
        <dbReference type="Google" id="ProtNLM"/>
    </source>
</evidence>
<sequence>MSQVLTNAEDKEAQEVEGFQWDMRGRIVIMDNGCNLVGRKLFTTYMGWNSFAVIAFDPGNVYVEDESLKGLDEFQLFPQATLGSGQAGTLYHCLDANYSTTLLPMENAWQKQKSTRQVIAKTPVSSVALDHIEGLPNIEWLLLDDRHDNVAILEHGNRALANTLLVQVRIPFRPTHHGQGDIAQISHWMARHGFRFYCFQNSAFHSHLPTERTLEKVQATELLSADALFVPTDERLAAMDVNQLTKLAFILHSVYKFYDLCYEIFTYIDAKKSESYLVAQGYVWPVDESHEFKMTCDYSPDIWG</sequence>
<dbReference type="RefSeq" id="WP_126948202.1">
    <property type="nucleotide sequence ID" value="NZ_RZHG01000021.1"/>
</dbReference>
<dbReference type="AlphaFoldDB" id="A0A3S0YGR5"/>
<dbReference type="EMBL" id="RZHG01000021">
    <property type="protein sequence ID" value="RUR29713.1"/>
    <property type="molecule type" value="Genomic_DNA"/>
</dbReference>
<dbReference type="Proteomes" id="UP000287336">
    <property type="component" value="Unassembled WGS sequence"/>
</dbReference>
<accession>A0A3S0YGR5</accession>
<dbReference type="OrthoDB" id="255821at2"/>
<protein>
    <recommendedName>
        <fullName evidence="3">FkbM family methyltransferase</fullName>
    </recommendedName>
</protein>
<evidence type="ECO:0000313" key="2">
    <source>
        <dbReference type="Proteomes" id="UP000287336"/>
    </source>
</evidence>
<gene>
    <name evidence="1" type="ORF">ELY33_12270</name>
</gene>
<proteinExistence type="predicted"/>
<evidence type="ECO:0000313" key="1">
    <source>
        <dbReference type="EMBL" id="RUR29713.1"/>
    </source>
</evidence>